<dbReference type="PANTHER" id="PTHR36710:SF13">
    <property type="entry name" value="PUTATIVE-RELATED"/>
    <property type="match status" value="1"/>
</dbReference>
<feature type="domain" description="Pectinesterase inhibitor" evidence="4">
    <location>
        <begin position="96"/>
        <end position="236"/>
    </location>
</feature>
<dbReference type="CDD" id="cd15796">
    <property type="entry name" value="CIF_like"/>
    <property type="match status" value="1"/>
</dbReference>
<dbReference type="GO" id="GO:0004857">
    <property type="term" value="F:enzyme inhibitor activity"/>
    <property type="evidence" value="ECO:0007669"/>
    <property type="project" value="InterPro"/>
</dbReference>
<evidence type="ECO:0000256" key="2">
    <source>
        <dbReference type="ARBA" id="ARBA00023157"/>
    </source>
</evidence>
<evidence type="ECO:0000256" key="3">
    <source>
        <dbReference type="ARBA" id="ARBA00038471"/>
    </source>
</evidence>
<keyword evidence="6" id="KW-1185">Reference proteome</keyword>
<accession>A0A7J7G3R0</accession>
<dbReference type="InterPro" id="IPR052421">
    <property type="entry name" value="PCW_Enzyme_Inhibitor"/>
</dbReference>
<dbReference type="InterPro" id="IPR006501">
    <property type="entry name" value="Pectinesterase_inhib_dom"/>
</dbReference>
<keyword evidence="2" id="KW-1015">Disulfide bond</keyword>
<dbReference type="EMBL" id="JACBKZ010000014">
    <property type="protein sequence ID" value="KAF5933926.1"/>
    <property type="molecule type" value="Genomic_DNA"/>
</dbReference>
<dbReference type="FunFam" id="1.20.140.40:FF:000009">
    <property type="entry name" value="Invertase/pectin methylesterase inhibitor family protein"/>
    <property type="match status" value="1"/>
</dbReference>
<proteinExistence type="inferred from homology"/>
<protein>
    <recommendedName>
        <fullName evidence="4">Pectinesterase inhibitor domain-containing protein</fullName>
    </recommendedName>
</protein>
<evidence type="ECO:0000256" key="1">
    <source>
        <dbReference type="ARBA" id="ARBA00022729"/>
    </source>
</evidence>
<dbReference type="PANTHER" id="PTHR36710">
    <property type="entry name" value="PECTINESTERASE INHIBITOR-LIKE"/>
    <property type="match status" value="1"/>
</dbReference>
<evidence type="ECO:0000313" key="5">
    <source>
        <dbReference type="EMBL" id="KAF5933926.1"/>
    </source>
</evidence>
<organism evidence="5 6">
    <name type="scientific">Camellia sinensis</name>
    <name type="common">Tea plant</name>
    <name type="synonym">Thea sinensis</name>
    <dbReference type="NCBI Taxonomy" id="4442"/>
    <lineage>
        <taxon>Eukaryota</taxon>
        <taxon>Viridiplantae</taxon>
        <taxon>Streptophyta</taxon>
        <taxon>Embryophyta</taxon>
        <taxon>Tracheophyta</taxon>
        <taxon>Spermatophyta</taxon>
        <taxon>Magnoliopsida</taxon>
        <taxon>eudicotyledons</taxon>
        <taxon>Gunneridae</taxon>
        <taxon>Pentapetalae</taxon>
        <taxon>asterids</taxon>
        <taxon>Ericales</taxon>
        <taxon>Theaceae</taxon>
        <taxon>Camellia</taxon>
    </lineage>
</organism>
<dbReference type="AlphaFoldDB" id="A0A7J7G3R0"/>
<gene>
    <name evidence="5" type="ORF">HYC85_030097</name>
</gene>
<name>A0A7J7G3R0_CAMSI</name>
<dbReference type="Pfam" id="PF04043">
    <property type="entry name" value="PMEI"/>
    <property type="match status" value="1"/>
</dbReference>
<dbReference type="SUPFAM" id="SSF101148">
    <property type="entry name" value="Plant invertase/pectin methylesterase inhibitor"/>
    <property type="match status" value="1"/>
</dbReference>
<evidence type="ECO:0000259" key="4">
    <source>
        <dbReference type="SMART" id="SM00856"/>
    </source>
</evidence>
<dbReference type="SMART" id="SM00856">
    <property type="entry name" value="PMEI"/>
    <property type="match status" value="1"/>
</dbReference>
<comment type="caution">
    <text evidence="5">The sequence shown here is derived from an EMBL/GenBank/DDBJ whole genome shotgun (WGS) entry which is preliminary data.</text>
</comment>
<evidence type="ECO:0000313" key="6">
    <source>
        <dbReference type="Proteomes" id="UP000593564"/>
    </source>
</evidence>
<dbReference type="Proteomes" id="UP000593564">
    <property type="component" value="Unassembled WGS sequence"/>
</dbReference>
<reference evidence="5 6" key="2">
    <citation type="submission" date="2020-07" db="EMBL/GenBank/DDBJ databases">
        <title>Genome assembly of wild tea tree DASZ reveals pedigree and selection history of tea varieties.</title>
        <authorList>
            <person name="Zhang W."/>
        </authorList>
    </citation>
    <scope>NUCLEOTIDE SEQUENCE [LARGE SCALE GENOMIC DNA]</scope>
    <source>
        <strain evidence="6">cv. G240</strain>
        <tissue evidence="5">Leaf</tissue>
    </source>
</reference>
<dbReference type="InterPro" id="IPR035513">
    <property type="entry name" value="Invertase/methylesterase_inhib"/>
</dbReference>
<reference evidence="6" key="1">
    <citation type="journal article" date="2020" name="Nat. Commun.">
        <title>Genome assembly of wild tea tree DASZ reveals pedigree and selection history of tea varieties.</title>
        <authorList>
            <person name="Zhang W."/>
            <person name="Zhang Y."/>
            <person name="Qiu H."/>
            <person name="Guo Y."/>
            <person name="Wan H."/>
            <person name="Zhang X."/>
            <person name="Scossa F."/>
            <person name="Alseekh S."/>
            <person name="Zhang Q."/>
            <person name="Wang P."/>
            <person name="Xu L."/>
            <person name="Schmidt M.H."/>
            <person name="Jia X."/>
            <person name="Li D."/>
            <person name="Zhu A."/>
            <person name="Guo F."/>
            <person name="Chen W."/>
            <person name="Ni D."/>
            <person name="Usadel B."/>
            <person name="Fernie A.R."/>
            <person name="Wen W."/>
        </authorList>
    </citation>
    <scope>NUCLEOTIDE SEQUENCE [LARGE SCALE GENOMIC DNA]</scope>
    <source>
        <strain evidence="6">cv. G240</strain>
    </source>
</reference>
<dbReference type="NCBIfam" id="TIGR01614">
    <property type="entry name" value="PME_inhib"/>
    <property type="match status" value="1"/>
</dbReference>
<dbReference type="Gene3D" id="1.20.140.40">
    <property type="entry name" value="Invertase/pectin methylesterase inhibitor family protein"/>
    <property type="match status" value="1"/>
</dbReference>
<dbReference type="InterPro" id="IPR034087">
    <property type="entry name" value="C/VIF1"/>
</dbReference>
<sequence>MARAGASARHPARGGAWLRVVARGTAGRRHTARVIHAPPSRVFSELANIFGFEQHQHHIIPISSHIPIMKNLISLTLITFFVAFLSPSTRHPLSAQANSLITTTCKKTPSHQLCVSTLTSNPRSINADLSTLGLIVVDAIKAKSTSTLTQIYKLMYSTPQLRRPLRKCVEFYKAVLGGIPTAVEALTKGNPKFAESSTVDAANEAEYCEKSFNKSKSPLTDTNKVIHDLSVVATTIIRMLL</sequence>
<comment type="similarity">
    <text evidence="3">Belongs to the PMEI family.</text>
</comment>
<keyword evidence="1" id="KW-0732">Signal</keyword>